<sequence>MSTTVSESTVQAGSGCPEQPAAEALITGIGMLAPNGAHTEEIWANVLAGRTGIRPVSRFRPKGPVRLAGEVADDAFLQAVPSRLRAQTDRWTQMAVAASDAALEDAGLADAGTRPYDPFDMAVITASSSGGNEFGQRELSRLWTEGPQRVSVYQSIAWFYAATTGQLSIRHGMQGPCGVVVADQAGGLDALAQARRVLRSGTGLVLTGGMEAPLSPYALTCLDSDGTVSHATDPARAYLPFHEGATGWVPGEGGAILVVEESTAARSRAVPHVYGRLAGHAATFDSPSAPPGSGLLAAAGAALEDAGVEPSRVDVVFADAAGVRSQDEAEIRVLTELFGPRGVPVTAPKTMTGRLNAGGGPLDVALAVLAMRDGVIPPTVLPAEPAPTHPLDLVTGRPRTAAIRTALVLARGAGGFNSAVVLTQAY</sequence>
<dbReference type="PANTHER" id="PTHR11712">
    <property type="entry name" value="POLYKETIDE SYNTHASE-RELATED"/>
    <property type="match status" value="1"/>
</dbReference>
<feature type="domain" description="Ketosynthase family 3 (KS3)" evidence="5">
    <location>
        <begin position="21"/>
        <end position="424"/>
    </location>
</feature>
<dbReference type="Proteomes" id="UP000587462">
    <property type="component" value="Unassembled WGS sequence"/>
</dbReference>
<keyword evidence="2 4" id="KW-0808">Transferase</keyword>
<dbReference type="AlphaFoldDB" id="A0A7Y7B552"/>
<dbReference type="Pfam" id="PF00109">
    <property type="entry name" value="ketoacyl-synt"/>
    <property type="match status" value="1"/>
</dbReference>
<dbReference type="RefSeq" id="WP_171081942.1">
    <property type="nucleotide sequence ID" value="NZ_BNBU01000004.1"/>
</dbReference>
<comment type="similarity">
    <text evidence="1 4">Belongs to the thiolase-like superfamily. Beta-ketoacyl-ACP synthases family.</text>
</comment>
<evidence type="ECO:0000313" key="7">
    <source>
        <dbReference type="Proteomes" id="UP000587462"/>
    </source>
</evidence>
<proteinExistence type="inferred from homology"/>
<evidence type="ECO:0000313" key="6">
    <source>
        <dbReference type="EMBL" id="NVK79152.1"/>
    </source>
</evidence>
<keyword evidence="7" id="KW-1185">Reference proteome</keyword>
<evidence type="ECO:0000256" key="4">
    <source>
        <dbReference type="RuleBase" id="RU003694"/>
    </source>
</evidence>
<dbReference type="InterPro" id="IPR014031">
    <property type="entry name" value="Ketoacyl_synth_C"/>
</dbReference>
<dbReference type="SMART" id="SM00825">
    <property type="entry name" value="PKS_KS"/>
    <property type="match status" value="1"/>
</dbReference>
<gene>
    <name evidence="6" type="ORF">HG542_15945</name>
</gene>
<dbReference type="GO" id="GO:0004315">
    <property type="term" value="F:3-oxoacyl-[acyl-carrier-protein] synthase activity"/>
    <property type="evidence" value="ECO:0007669"/>
    <property type="project" value="TreeGrafter"/>
</dbReference>
<dbReference type="Gene3D" id="3.40.47.10">
    <property type="match status" value="2"/>
</dbReference>
<dbReference type="PROSITE" id="PS52004">
    <property type="entry name" value="KS3_2"/>
    <property type="match status" value="1"/>
</dbReference>
<evidence type="ECO:0000259" key="5">
    <source>
        <dbReference type="PROSITE" id="PS52004"/>
    </source>
</evidence>
<dbReference type="PANTHER" id="PTHR11712:SF322">
    <property type="entry name" value="POLYKETIDE BETA-KETOACYL SYNTHASE 2-RELATED"/>
    <property type="match status" value="1"/>
</dbReference>
<dbReference type="InterPro" id="IPR020841">
    <property type="entry name" value="PKS_Beta-ketoAc_synthase_dom"/>
</dbReference>
<protein>
    <submittedName>
        <fullName evidence="6">Ketosynthase chain-length factor</fullName>
    </submittedName>
</protein>
<keyword evidence="3" id="KW-0012">Acyltransferase</keyword>
<comment type="caution">
    <text evidence="6">The sequence shown here is derived from an EMBL/GenBank/DDBJ whole genome shotgun (WGS) entry which is preliminary data.</text>
</comment>
<name>A0A7Y7B552_STRMO</name>
<evidence type="ECO:0000256" key="2">
    <source>
        <dbReference type="ARBA" id="ARBA00022679"/>
    </source>
</evidence>
<dbReference type="EMBL" id="JABBXF010000033">
    <property type="protein sequence ID" value="NVK79152.1"/>
    <property type="molecule type" value="Genomic_DNA"/>
</dbReference>
<dbReference type="InterPro" id="IPR000794">
    <property type="entry name" value="Beta-ketoacyl_synthase"/>
</dbReference>
<organism evidence="6 7">
    <name type="scientific">Streptomyces morookaense</name>
    <name type="common">Streptoverticillium morookaense</name>
    <dbReference type="NCBI Taxonomy" id="1970"/>
    <lineage>
        <taxon>Bacteria</taxon>
        <taxon>Bacillati</taxon>
        <taxon>Actinomycetota</taxon>
        <taxon>Actinomycetes</taxon>
        <taxon>Kitasatosporales</taxon>
        <taxon>Streptomycetaceae</taxon>
        <taxon>Streptomyces</taxon>
    </lineage>
</organism>
<accession>A0A7Y7B552</accession>
<evidence type="ECO:0000256" key="3">
    <source>
        <dbReference type="ARBA" id="ARBA00023315"/>
    </source>
</evidence>
<reference evidence="6 7" key="1">
    <citation type="submission" date="2020-04" db="EMBL/GenBank/DDBJ databases">
        <title>Draft Genome Sequence of Streptomyces morookaense DSM 40503, an 8-azaguanine-producing strain.</title>
        <authorList>
            <person name="Qi J."/>
            <person name="Gao J.-M."/>
        </authorList>
    </citation>
    <scope>NUCLEOTIDE SEQUENCE [LARGE SCALE GENOMIC DNA]</scope>
    <source>
        <strain evidence="6 7">DSM 40503</strain>
    </source>
</reference>
<dbReference type="InterPro" id="IPR014030">
    <property type="entry name" value="Ketoacyl_synth_N"/>
</dbReference>
<dbReference type="InterPro" id="IPR016039">
    <property type="entry name" value="Thiolase-like"/>
</dbReference>
<dbReference type="GO" id="GO:0006633">
    <property type="term" value="P:fatty acid biosynthetic process"/>
    <property type="evidence" value="ECO:0007669"/>
    <property type="project" value="TreeGrafter"/>
</dbReference>
<dbReference type="SUPFAM" id="SSF53901">
    <property type="entry name" value="Thiolase-like"/>
    <property type="match status" value="2"/>
</dbReference>
<evidence type="ECO:0000256" key="1">
    <source>
        <dbReference type="ARBA" id="ARBA00008467"/>
    </source>
</evidence>
<dbReference type="Pfam" id="PF02801">
    <property type="entry name" value="Ketoacyl-synt_C"/>
    <property type="match status" value="1"/>
</dbReference>